<reference evidence="2" key="1">
    <citation type="submission" date="2019-02" db="EMBL/GenBank/DDBJ databases">
        <authorList>
            <person name="Gruber-Vodicka R. H."/>
            <person name="Seah K. B. B."/>
        </authorList>
    </citation>
    <scope>NUCLEOTIDE SEQUENCE</scope>
    <source>
        <strain evidence="2">BECK_BZ126</strain>
    </source>
</reference>
<dbReference type="InterPro" id="IPR036397">
    <property type="entry name" value="RNaseH_sf"/>
</dbReference>
<dbReference type="InterPro" id="IPR012337">
    <property type="entry name" value="RNaseH-like_sf"/>
</dbReference>
<evidence type="ECO:0000313" key="2">
    <source>
        <dbReference type="EMBL" id="VFK65195.1"/>
    </source>
</evidence>
<feature type="domain" description="Integrase catalytic" evidence="1">
    <location>
        <begin position="111"/>
        <end position="274"/>
    </location>
</feature>
<dbReference type="Pfam" id="PF13276">
    <property type="entry name" value="HTH_21"/>
    <property type="match status" value="1"/>
</dbReference>
<sequence length="276" mass="32816">MYGVEEMCRALSVSRSGFYQWINRKPSRRDRDNEQLVVQIRQIHRELDRIYGSPRMTQALRQRGVQCNHKRVERLMRIYGIQSKRRRKFKVTTHSKHKRAIAGNLVQRNFSVANPNRLWTSDITYIRTQEGWLYLAVFLDVCSRRIVGWSMNHRINDGLVVSAFKHAMLHRRPLPGLIVHSDRGSQYCSRSFKELLYMNRYQQSMSSTGNCYDNAITESFFATLKTELVYDRRFRTRNEARRNIFKYIEIVYNRNRIHSALGGLSPNQFEHMNNFA</sequence>
<dbReference type="SUPFAM" id="SSF53098">
    <property type="entry name" value="Ribonuclease H-like"/>
    <property type="match status" value="1"/>
</dbReference>
<dbReference type="PANTHER" id="PTHR46889">
    <property type="entry name" value="TRANSPOSASE INSF FOR INSERTION SEQUENCE IS3B-RELATED"/>
    <property type="match status" value="1"/>
</dbReference>
<accession>A0A451AGN5</accession>
<evidence type="ECO:0000259" key="1">
    <source>
        <dbReference type="PROSITE" id="PS50994"/>
    </source>
</evidence>
<dbReference type="Pfam" id="PF00665">
    <property type="entry name" value="rve"/>
    <property type="match status" value="1"/>
</dbReference>
<dbReference type="InterPro" id="IPR050900">
    <property type="entry name" value="Transposase_IS3/IS150/IS904"/>
</dbReference>
<protein>
    <submittedName>
        <fullName evidence="2">Transposase InsO and inactivated derivatives</fullName>
    </submittedName>
</protein>
<proteinExistence type="predicted"/>
<name>A0A451AGN5_9GAMM</name>
<dbReference type="InterPro" id="IPR048020">
    <property type="entry name" value="Transpos_IS3"/>
</dbReference>
<dbReference type="PROSITE" id="PS50994">
    <property type="entry name" value="INTEGRASE"/>
    <property type="match status" value="1"/>
</dbReference>
<dbReference type="InterPro" id="IPR025948">
    <property type="entry name" value="HTH-like_dom"/>
</dbReference>
<dbReference type="GO" id="GO:0015074">
    <property type="term" value="P:DNA integration"/>
    <property type="evidence" value="ECO:0007669"/>
    <property type="project" value="InterPro"/>
</dbReference>
<gene>
    <name evidence="2" type="ORF">BECKTC1821F_GA0114240_11712</name>
</gene>
<dbReference type="NCBIfam" id="NF033516">
    <property type="entry name" value="transpos_IS3"/>
    <property type="match status" value="1"/>
</dbReference>
<dbReference type="PANTHER" id="PTHR46889:SF4">
    <property type="entry name" value="TRANSPOSASE INSO FOR INSERTION SEQUENCE ELEMENT IS911B-RELATED"/>
    <property type="match status" value="1"/>
</dbReference>
<dbReference type="Pfam" id="PF13333">
    <property type="entry name" value="rve_2"/>
    <property type="match status" value="1"/>
</dbReference>
<dbReference type="GO" id="GO:0003676">
    <property type="term" value="F:nucleic acid binding"/>
    <property type="evidence" value="ECO:0007669"/>
    <property type="project" value="InterPro"/>
</dbReference>
<dbReference type="EMBL" id="CAADFW010000171">
    <property type="protein sequence ID" value="VFK65195.1"/>
    <property type="molecule type" value="Genomic_DNA"/>
</dbReference>
<organism evidence="2">
    <name type="scientific">Candidatus Kentrum sp. TC</name>
    <dbReference type="NCBI Taxonomy" id="2126339"/>
    <lineage>
        <taxon>Bacteria</taxon>
        <taxon>Pseudomonadati</taxon>
        <taxon>Pseudomonadota</taxon>
        <taxon>Gammaproteobacteria</taxon>
        <taxon>Candidatus Kentrum</taxon>
    </lineage>
</organism>
<dbReference type="AlphaFoldDB" id="A0A451AGN5"/>
<dbReference type="Gene3D" id="3.30.420.10">
    <property type="entry name" value="Ribonuclease H-like superfamily/Ribonuclease H"/>
    <property type="match status" value="1"/>
</dbReference>
<dbReference type="InterPro" id="IPR001584">
    <property type="entry name" value="Integrase_cat-core"/>
</dbReference>